<dbReference type="SUPFAM" id="SSF54518">
    <property type="entry name" value="Tubby C-terminal domain-like"/>
    <property type="match status" value="1"/>
</dbReference>
<dbReference type="Pfam" id="PF10708">
    <property type="entry name" value="DUF2510"/>
    <property type="match status" value="1"/>
</dbReference>
<reference evidence="2 3" key="1">
    <citation type="submission" date="2019-11" db="EMBL/GenBank/DDBJ databases">
        <authorList>
            <person name="He Y."/>
        </authorList>
    </citation>
    <scope>NUCLEOTIDE SEQUENCE [LARGE SCALE GENOMIC DNA]</scope>
    <source>
        <strain evidence="2 3">SCSIO 58843</strain>
    </source>
</reference>
<organism evidence="2 3">
    <name type="scientific">Actinomarinicola tropica</name>
    <dbReference type="NCBI Taxonomy" id="2789776"/>
    <lineage>
        <taxon>Bacteria</taxon>
        <taxon>Bacillati</taxon>
        <taxon>Actinomycetota</taxon>
        <taxon>Acidimicrobiia</taxon>
        <taxon>Acidimicrobiales</taxon>
        <taxon>Iamiaceae</taxon>
        <taxon>Actinomarinicola</taxon>
    </lineage>
</organism>
<dbReference type="InterPro" id="IPR038595">
    <property type="entry name" value="LOR_sf"/>
</dbReference>
<dbReference type="PANTHER" id="PTHR23248">
    <property type="entry name" value="PHOSPHOLIPID SCRAMBLASE-RELATED"/>
    <property type="match status" value="1"/>
</dbReference>
<name>A0A5Q2RNH0_9ACTN</name>
<gene>
    <name evidence="2" type="ORF">GH723_16045</name>
</gene>
<dbReference type="Proteomes" id="UP000334019">
    <property type="component" value="Chromosome"/>
</dbReference>
<dbReference type="Pfam" id="PF03803">
    <property type="entry name" value="Scramblase"/>
    <property type="match status" value="1"/>
</dbReference>
<evidence type="ECO:0000313" key="3">
    <source>
        <dbReference type="Proteomes" id="UP000334019"/>
    </source>
</evidence>
<dbReference type="GO" id="GO:0005886">
    <property type="term" value="C:plasma membrane"/>
    <property type="evidence" value="ECO:0007669"/>
    <property type="project" value="TreeGrafter"/>
</dbReference>
<accession>A0A5Q2RNH0</accession>
<feature type="domain" description="DUF2510" evidence="1">
    <location>
        <begin position="12"/>
        <end position="36"/>
    </location>
</feature>
<dbReference type="InterPro" id="IPR018929">
    <property type="entry name" value="DUF2510"/>
</dbReference>
<dbReference type="PANTHER" id="PTHR23248:SF9">
    <property type="entry name" value="PHOSPHOLIPID SCRAMBLASE"/>
    <property type="match status" value="1"/>
</dbReference>
<dbReference type="KEGG" id="atq:GH723_16045"/>
<dbReference type="Gene3D" id="2.40.160.200">
    <property type="entry name" value="LURP1-related"/>
    <property type="match status" value="1"/>
</dbReference>
<dbReference type="InterPro" id="IPR025659">
    <property type="entry name" value="Tubby-like_C"/>
</dbReference>
<dbReference type="EMBL" id="CP045851">
    <property type="protein sequence ID" value="QGG96492.1"/>
    <property type="molecule type" value="Genomic_DNA"/>
</dbReference>
<dbReference type="GO" id="GO:0017128">
    <property type="term" value="F:phospholipid scramblase activity"/>
    <property type="evidence" value="ECO:0007669"/>
    <property type="project" value="InterPro"/>
</dbReference>
<sequence length="266" mass="28717">MTETNDHATGAWHPDPHGRHELRWWDGQRWTEHVSDGGVTSTDAVDAAAPAGTTSAGPAPVQGAAPAGHILDLPVLVVSQKLKLIELTNEYSVFDQGGQQVGTVRQVGQSAMKKALRLVSSVDQFMTHTLEVTDASGAVVLVLTRPRKLVKSRLQVADGAGTPIGEIVQQNAIGKIRFSLEAGGQTIGSLNAENWRAWNFSIRDAQDQEVARITKTWEGLAKTLFTTADNYAVQIHRPLADPMRQLVVASALCVDTALKQDNRGFN</sequence>
<evidence type="ECO:0000259" key="1">
    <source>
        <dbReference type="Pfam" id="PF10708"/>
    </source>
</evidence>
<dbReference type="InterPro" id="IPR005552">
    <property type="entry name" value="Scramblase"/>
</dbReference>
<evidence type="ECO:0000313" key="2">
    <source>
        <dbReference type="EMBL" id="QGG96492.1"/>
    </source>
</evidence>
<dbReference type="RefSeq" id="WP_153760596.1">
    <property type="nucleotide sequence ID" value="NZ_CP045851.1"/>
</dbReference>
<proteinExistence type="predicted"/>
<keyword evidence="3" id="KW-1185">Reference proteome</keyword>
<protein>
    <submittedName>
        <fullName evidence="2">DUF2510 domain-containing protein</fullName>
    </submittedName>
</protein>
<dbReference type="AlphaFoldDB" id="A0A5Q2RNH0"/>